<protein>
    <recommendedName>
        <fullName evidence="4">Chitin-binding type-2 domain-containing protein</fullName>
    </recommendedName>
</protein>
<evidence type="ECO:0008006" key="4">
    <source>
        <dbReference type="Google" id="ProtNLM"/>
    </source>
</evidence>
<keyword evidence="1" id="KW-0732">Signal</keyword>
<reference evidence="2" key="1">
    <citation type="submission" date="2022-08" db="UniProtKB">
        <authorList>
            <consortium name="EnsemblMetazoa"/>
        </authorList>
    </citation>
    <scope>IDENTIFICATION</scope>
    <source>
        <strain evidence="2">05x7-T-G4-1.051#20</strain>
    </source>
</reference>
<evidence type="ECO:0000313" key="2">
    <source>
        <dbReference type="EnsemblMetazoa" id="G16777.2:cds"/>
    </source>
</evidence>
<dbReference type="Proteomes" id="UP000005408">
    <property type="component" value="Unassembled WGS sequence"/>
</dbReference>
<sequence length="238" mass="26199">MTSRRLVVLLFLIITTDSPCFADIKKRLMLESSSSVSTTTGVPTDKLCEECTLCKCRPHDLLDFACSSIIATDNYHFCENFICMHPITCSRDTSPTTKTTTTTTTPRLPVTCNKTSLIEAVAVNRPVTHPLVSPCSNPYYSPPEALTIKHCALPLASGWTKGQKVVDFCHTNGTLPYTPISTFSHGHHEEISGVFLHCTDKGGFKMIAQSCTATPSVMDINTAHDSPYHVQDFHFIII</sequence>
<feature type="signal peptide" evidence="1">
    <location>
        <begin position="1"/>
        <end position="22"/>
    </location>
</feature>
<organism evidence="2 3">
    <name type="scientific">Magallana gigas</name>
    <name type="common">Pacific oyster</name>
    <name type="synonym">Crassostrea gigas</name>
    <dbReference type="NCBI Taxonomy" id="29159"/>
    <lineage>
        <taxon>Eukaryota</taxon>
        <taxon>Metazoa</taxon>
        <taxon>Spiralia</taxon>
        <taxon>Lophotrochozoa</taxon>
        <taxon>Mollusca</taxon>
        <taxon>Bivalvia</taxon>
        <taxon>Autobranchia</taxon>
        <taxon>Pteriomorphia</taxon>
        <taxon>Ostreida</taxon>
        <taxon>Ostreoidea</taxon>
        <taxon>Ostreidae</taxon>
        <taxon>Magallana</taxon>
    </lineage>
</organism>
<dbReference type="AlphaFoldDB" id="A0A8W8J2I1"/>
<dbReference type="OrthoDB" id="6147174at2759"/>
<evidence type="ECO:0000313" key="3">
    <source>
        <dbReference type="Proteomes" id="UP000005408"/>
    </source>
</evidence>
<dbReference type="OMA" id="FQISANC"/>
<accession>A0A8W8J2I1</accession>
<name>A0A8W8J2I1_MAGGI</name>
<evidence type="ECO:0000256" key="1">
    <source>
        <dbReference type="SAM" id="SignalP"/>
    </source>
</evidence>
<feature type="chain" id="PRO_5036456063" description="Chitin-binding type-2 domain-containing protein" evidence="1">
    <location>
        <begin position="23"/>
        <end position="238"/>
    </location>
</feature>
<keyword evidence="3" id="KW-1185">Reference proteome</keyword>
<proteinExistence type="predicted"/>
<dbReference type="EnsemblMetazoa" id="G16777.2">
    <property type="protein sequence ID" value="G16777.2:cds"/>
    <property type="gene ID" value="G16777"/>
</dbReference>